<accession>A0A9E6ZL48</accession>
<dbReference type="InterPro" id="IPR008979">
    <property type="entry name" value="Galactose-bd-like_sf"/>
</dbReference>
<dbReference type="NCBIfam" id="NF045579">
    <property type="entry name" value="rhamnoside_JR"/>
    <property type="match status" value="1"/>
</dbReference>
<dbReference type="EMBL" id="CP094358">
    <property type="protein sequence ID" value="UOB17774.1"/>
    <property type="molecule type" value="Genomic_DNA"/>
</dbReference>
<reference evidence="1" key="1">
    <citation type="submission" date="2022-03" db="EMBL/GenBank/DDBJ databases">
        <title>Description of Abyssus ytuae gen. nov., sp. nov., a novel member of the family Flavobacteriaceae isolated from the sediment of Mariana Trench.</title>
        <authorList>
            <person name="Zhang J."/>
            <person name="Xu X."/>
        </authorList>
    </citation>
    <scope>NUCLEOTIDE SEQUENCE</scope>
    <source>
        <strain evidence="1">MT3330</strain>
    </source>
</reference>
<keyword evidence="1" id="KW-0378">Hydrolase</keyword>
<sequence>MKRLYIYIIVFILAFPLKMKPQVSKVQNNIFFNTKETKEAKTWTRWWWLGSAVDKDNIKTSLIELYQAGIGGVEITPIYGVKGEEGNYLDFLSPEWMNMLEYTIMITDSLGMGVDMPLGTGWPYGGPQVSTNDAATKLDFRKIKLPEGEKLYERVFDKREESTNCGKLLYALAYDEKGNCTDISGYVENGYLTWKAKKSDYDIYLVFTAKTGQKVKRAAPGGEGYTMDHYSKKALLNYLEPFNHTLGKTKRKLRSVFNDSYEVYETDFTPDFFNEFKKRKGYDLKPYLPLLLNKVNTEKGNRVRHDYRETISDLLFENFAVPWSEWAKKYDYKTRYQAHGSPGNLIDLYASSDIPECETFGSMPFDIPGLRRNIENIRQGDADPVMLKFSSSAGHIAGKKLVSAESFTWLREHFKTALSQCKPEVEDLFLNGVNHIFLHGSTYSPQQADWPGWKFYASVNFHPNNTIWEDAPALFDYIKNCQTILQNGKPDNEILLYWPVHDAWSAFAEGTLFLPFQVHKLDDWLKNTSFYQLAKKLIKKGYGVDFISDRFLNQAKVVNGEIILPGGKYKSLILPDSHTIPLTTMQKVTELKNKGAMIVFEGLPESVPGLKDYEENNLLLEKIKKNLQPSKNVFEEMEKGHIKGEELSGKGLKFVRRDFNGSKIYYLVNHTKNIISDYIEICTKARQVIIYDPLTNQYGKGDIQINNDHTKVKLYLEPGQSLFLKADVLENGNIPKWNYFKPSDNIYELKDEWKLKFLKGGPELPVETRMNTLKSWTELGKDYEKFSGTAEYTINFSNPDAKITNWQLRFNDLRESAKIWLNDEFLGTVWSVPYVIELNKLKPGKNILKIQVTNLPANRLRALELEGREWKIFHEINMVNKDYQVFDATKWQPEPSGIIGPVTLTPLQITD</sequence>
<name>A0A9E6ZL48_9FLAO</name>
<dbReference type="KEGG" id="fbm:MQE35_00405"/>
<organism evidence="1 2">
    <name type="scientific">Abyssalbus ytuae</name>
    <dbReference type="NCBI Taxonomy" id="2926907"/>
    <lineage>
        <taxon>Bacteria</taxon>
        <taxon>Pseudomonadati</taxon>
        <taxon>Bacteroidota</taxon>
        <taxon>Flavobacteriia</taxon>
        <taxon>Flavobacteriales</taxon>
        <taxon>Flavobacteriaceae</taxon>
        <taxon>Abyssalbus</taxon>
    </lineage>
</organism>
<evidence type="ECO:0000313" key="1">
    <source>
        <dbReference type="EMBL" id="UOB17774.1"/>
    </source>
</evidence>
<gene>
    <name evidence="1" type="ORF">MQE35_00405</name>
</gene>
<dbReference type="Gene3D" id="2.60.120.260">
    <property type="entry name" value="Galactose-binding domain-like"/>
    <property type="match status" value="1"/>
</dbReference>
<dbReference type="Pfam" id="PF17132">
    <property type="entry name" value="Glyco_hydro_106"/>
    <property type="match status" value="3"/>
</dbReference>
<dbReference type="PANTHER" id="PTHR36848">
    <property type="entry name" value="DNA-BINDING PROTEIN (PUTATIVE SECRETED PROTEIN)-RELATED"/>
    <property type="match status" value="1"/>
</dbReference>
<dbReference type="PANTHER" id="PTHR36848:SF2">
    <property type="entry name" value="SECRETED PROTEIN"/>
    <property type="match status" value="1"/>
</dbReference>
<dbReference type="InterPro" id="IPR053161">
    <property type="entry name" value="Ulvan_degrading_GH"/>
</dbReference>
<evidence type="ECO:0000313" key="2">
    <source>
        <dbReference type="Proteomes" id="UP000831290"/>
    </source>
</evidence>
<proteinExistence type="predicted"/>
<dbReference type="RefSeq" id="WP_255843491.1">
    <property type="nucleotide sequence ID" value="NZ_CP094358.1"/>
</dbReference>
<protein>
    <submittedName>
        <fullName evidence="1">Glycoside hydrolase</fullName>
    </submittedName>
</protein>
<keyword evidence="2" id="KW-1185">Reference proteome</keyword>
<dbReference type="Proteomes" id="UP000831290">
    <property type="component" value="Chromosome"/>
</dbReference>
<dbReference type="GO" id="GO:0016787">
    <property type="term" value="F:hydrolase activity"/>
    <property type="evidence" value="ECO:0007669"/>
    <property type="project" value="UniProtKB-KW"/>
</dbReference>
<dbReference type="SUPFAM" id="SSF49785">
    <property type="entry name" value="Galactose-binding domain-like"/>
    <property type="match status" value="1"/>
</dbReference>
<dbReference type="AlphaFoldDB" id="A0A9E6ZL48"/>